<dbReference type="Gene3D" id="1.10.630.10">
    <property type="entry name" value="Cytochrome P450"/>
    <property type="match status" value="1"/>
</dbReference>
<dbReference type="OMA" id="EVIRWYP"/>
<dbReference type="AlphaFoldDB" id="G4U290"/>
<dbReference type="GO" id="GO:0016705">
    <property type="term" value="F:oxidoreductase activity, acting on paired donors, with incorporation or reduction of molecular oxygen"/>
    <property type="evidence" value="ECO:0007669"/>
    <property type="project" value="InterPro"/>
</dbReference>
<dbReference type="GO" id="GO:0005506">
    <property type="term" value="F:iron ion binding"/>
    <property type="evidence" value="ECO:0007669"/>
    <property type="project" value="InterPro"/>
</dbReference>
<evidence type="ECO:0000313" key="13">
    <source>
        <dbReference type="EMBL" id="CCA77683.1"/>
    </source>
</evidence>
<dbReference type="GO" id="GO:0016020">
    <property type="term" value="C:membrane"/>
    <property type="evidence" value="ECO:0007669"/>
    <property type="project" value="UniProtKB-SubCell"/>
</dbReference>
<dbReference type="OrthoDB" id="2789670at2759"/>
<comment type="cofactor">
    <cofactor evidence="1">
        <name>heme</name>
        <dbReference type="ChEBI" id="CHEBI:30413"/>
    </cofactor>
</comment>
<dbReference type="Proteomes" id="UP000007148">
    <property type="component" value="Unassembled WGS sequence"/>
</dbReference>
<dbReference type="InterPro" id="IPR036396">
    <property type="entry name" value="Cyt_P450_sf"/>
</dbReference>
<evidence type="ECO:0000256" key="12">
    <source>
        <dbReference type="ARBA" id="ARBA00023136"/>
    </source>
</evidence>
<keyword evidence="11" id="KW-0503">Monooxygenase</keyword>
<dbReference type="STRING" id="1109443.G4U290"/>
<evidence type="ECO:0000256" key="9">
    <source>
        <dbReference type="ARBA" id="ARBA00023002"/>
    </source>
</evidence>
<keyword evidence="6" id="KW-0812">Transmembrane</keyword>
<accession>G4U290</accession>
<name>G4U290_SERID</name>
<dbReference type="PRINTS" id="PR00463">
    <property type="entry name" value="EP450I"/>
</dbReference>
<dbReference type="InParanoid" id="G4U290"/>
<dbReference type="InterPro" id="IPR050364">
    <property type="entry name" value="Cytochrome_P450_fung"/>
</dbReference>
<proteinExistence type="inferred from homology"/>
<evidence type="ECO:0000256" key="8">
    <source>
        <dbReference type="ARBA" id="ARBA00022989"/>
    </source>
</evidence>
<dbReference type="EMBL" id="CAFZ01001855">
    <property type="protein sequence ID" value="CCA77683.1"/>
    <property type="molecule type" value="Genomic_DNA"/>
</dbReference>
<protein>
    <submittedName>
        <fullName evidence="13">Related to cytochrome P450 oxidoreductase OrdA-like, putative-Aspergillus flavus</fullName>
    </submittedName>
</protein>
<comment type="similarity">
    <text evidence="4">Belongs to the cytochrome P450 family.</text>
</comment>
<keyword evidence="7" id="KW-0479">Metal-binding</keyword>
<dbReference type="Pfam" id="PF00067">
    <property type="entry name" value="p450"/>
    <property type="match status" value="1"/>
</dbReference>
<dbReference type="GO" id="GO:0020037">
    <property type="term" value="F:heme binding"/>
    <property type="evidence" value="ECO:0007669"/>
    <property type="project" value="InterPro"/>
</dbReference>
<evidence type="ECO:0000256" key="1">
    <source>
        <dbReference type="ARBA" id="ARBA00001971"/>
    </source>
</evidence>
<dbReference type="SUPFAM" id="SSF48264">
    <property type="entry name" value="Cytochrome P450"/>
    <property type="match status" value="1"/>
</dbReference>
<evidence type="ECO:0000256" key="4">
    <source>
        <dbReference type="ARBA" id="ARBA00010617"/>
    </source>
</evidence>
<evidence type="ECO:0000256" key="10">
    <source>
        <dbReference type="ARBA" id="ARBA00023004"/>
    </source>
</evidence>
<comment type="pathway">
    <text evidence="3">Secondary metabolite biosynthesis.</text>
</comment>
<keyword evidence="14" id="KW-1185">Reference proteome</keyword>
<keyword evidence="9" id="KW-0560">Oxidoreductase</keyword>
<comment type="subcellular location">
    <subcellularLocation>
        <location evidence="2">Membrane</location>
    </subcellularLocation>
</comment>
<evidence type="ECO:0000256" key="11">
    <source>
        <dbReference type="ARBA" id="ARBA00023033"/>
    </source>
</evidence>
<keyword evidence="8" id="KW-1133">Transmembrane helix</keyword>
<gene>
    <name evidence="13" type="ORF">PIIN_11661</name>
</gene>
<sequence>MSALNHKMLDLFTWVATQFWLVNYIQRLRFLPDWFPLQFKKVGKRGLELQKRMRYWPWEQMVDHFKRGIAGPSIALEYLEKNENLDTVRDVLGMVYSAGVDTTASTFASFISQMLLHPHVQRRIQAEIDGNMGPGDALPSFEQRPQLRYLDAAWRESMRLNPAAPLGISHVSLKEDVYEGYYIPKFTGVISNIGYASHSP</sequence>
<comment type="caution">
    <text evidence="13">The sequence shown here is derived from an EMBL/GenBank/DDBJ whole genome shotgun (WGS) entry which is preliminary data.</text>
</comment>
<dbReference type="InterPro" id="IPR002401">
    <property type="entry name" value="Cyt_P450_E_grp-I"/>
</dbReference>
<keyword evidence="12" id="KW-0472">Membrane</keyword>
<dbReference type="PANTHER" id="PTHR46300">
    <property type="entry name" value="P450, PUTATIVE (EUROFUNG)-RELATED-RELATED"/>
    <property type="match status" value="1"/>
</dbReference>
<reference evidence="13 14" key="1">
    <citation type="journal article" date="2011" name="PLoS Pathog.">
        <title>Endophytic Life Strategies Decoded by Genome and Transcriptome Analyses of the Mutualistic Root Symbiont Piriformospora indica.</title>
        <authorList>
            <person name="Zuccaro A."/>
            <person name="Lahrmann U."/>
            <person name="Guldener U."/>
            <person name="Langen G."/>
            <person name="Pfiffi S."/>
            <person name="Biedenkopf D."/>
            <person name="Wong P."/>
            <person name="Samans B."/>
            <person name="Grimm C."/>
            <person name="Basiewicz M."/>
            <person name="Murat C."/>
            <person name="Martin F."/>
            <person name="Kogel K.H."/>
        </authorList>
    </citation>
    <scope>NUCLEOTIDE SEQUENCE [LARGE SCALE GENOMIC DNA]</scope>
    <source>
        <strain evidence="13 14">DSM 11827</strain>
    </source>
</reference>
<evidence type="ECO:0000313" key="14">
    <source>
        <dbReference type="Proteomes" id="UP000007148"/>
    </source>
</evidence>
<dbReference type="PANTHER" id="PTHR46300:SF2">
    <property type="entry name" value="CYTOCHROME P450 MONOOXYGENASE ALNH-RELATED"/>
    <property type="match status" value="1"/>
</dbReference>
<evidence type="ECO:0000256" key="3">
    <source>
        <dbReference type="ARBA" id="ARBA00005179"/>
    </source>
</evidence>
<dbReference type="GO" id="GO:0004497">
    <property type="term" value="F:monooxygenase activity"/>
    <property type="evidence" value="ECO:0007669"/>
    <property type="project" value="UniProtKB-KW"/>
</dbReference>
<dbReference type="HOGENOM" id="CLU_001570_2_2_1"/>
<keyword evidence="5" id="KW-0349">Heme</keyword>
<evidence type="ECO:0000256" key="7">
    <source>
        <dbReference type="ARBA" id="ARBA00022723"/>
    </source>
</evidence>
<dbReference type="InterPro" id="IPR001128">
    <property type="entry name" value="Cyt_P450"/>
</dbReference>
<organism evidence="13 14">
    <name type="scientific">Serendipita indica (strain DSM 11827)</name>
    <name type="common">Root endophyte fungus</name>
    <name type="synonym">Piriformospora indica</name>
    <dbReference type="NCBI Taxonomy" id="1109443"/>
    <lineage>
        <taxon>Eukaryota</taxon>
        <taxon>Fungi</taxon>
        <taxon>Dikarya</taxon>
        <taxon>Basidiomycota</taxon>
        <taxon>Agaricomycotina</taxon>
        <taxon>Agaricomycetes</taxon>
        <taxon>Sebacinales</taxon>
        <taxon>Serendipitaceae</taxon>
        <taxon>Serendipita</taxon>
    </lineage>
</organism>
<evidence type="ECO:0000256" key="5">
    <source>
        <dbReference type="ARBA" id="ARBA00022617"/>
    </source>
</evidence>
<evidence type="ECO:0000256" key="6">
    <source>
        <dbReference type="ARBA" id="ARBA00022692"/>
    </source>
</evidence>
<evidence type="ECO:0000256" key="2">
    <source>
        <dbReference type="ARBA" id="ARBA00004370"/>
    </source>
</evidence>
<keyword evidence="10" id="KW-0408">Iron</keyword>
<dbReference type="eggNOG" id="KOG0156">
    <property type="taxonomic scope" value="Eukaryota"/>
</dbReference>